<evidence type="ECO:0000313" key="2">
    <source>
        <dbReference type="EMBL" id="SPD87805.1"/>
    </source>
</evidence>
<gene>
    <name evidence="2" type="ORF">MPLG2_2775</name>
</gene>
<dbReference type="KEGG" id="mgg:MPLG2_2775"/>
<evidence type="ECO:0008006" key="4">
    <source>
        <dbReference type="Google" id="ProtNLM"/>
    </source>
</evidence>
<dbReference type="AlphaFoldDB" id="A0A2N9JIA8"/>
<proteinExistence type="predicted"/>
<sequence>MQPTMKRLGRIAGSTLAGAGALFIAVQINHPELTLEFVGSREFLIRESCKMLMAGLAAVGVLGLTVWHGRRIGALGVVAAVTFGSGYLAMLIVQAIAAFVLPSIVATSPDYVRDVLTAALGGRPAADIGGLQVLLGLSGVGYLAGGLLFGIALFRAGLVARWASALLAVATTSTVALAVLPTSFDRLFAIPAGIALVGIGWSAWRVAGAPRVAPRAGVVTEVVR</sequence>
<keyword evidence="3" id="KW-1185">Reference proteome</keyword>
<feature type="transmembrane region" description="Helical" evidence="1">
    <location>
        <begin position="187"/>
        <end position="207"/>
    </location>
</feature>
<evidence type="ECO:0000313" key="3">
    <source>
        <dbReference type="Proteomes" id="UP000238164"/>
    </source>
</evidence>
<organism evidence="2 3">
    <name type="scientific">Micropruina glycogenica</name>
    <dbReference type="NCBI Taxonomy" id="75385"/>
    <lineage>
        <taxon>Bacteria</taxon>
        <taxon>Bacillati</taxon>
        <taxon>Actinomycetota</taxon>
        <taxon>Actinomycetes</taxon>
        <taxon>Propionibacteriales</taxon>
        <taxon>Nocardioidaceae</taxon>
        <taxon>Micropruina</taxon>
    </lineage>
</organism>
<feature type="transmembrane region" description="Helical" evidence="1">
    <location>
        <begin position="133"/>
        <end position="154"/>
    </location>
</feature>
<feature type="transmembrane region" description="Helical" evidence="1">
    <location>
        <begin position="74"/>
        <end position="101"/>
    </location>
</feature>
<feature type="transmembrane region" description="Helical" evidence="1">
    <location>
        <begin position="51"/>
        <end position="67"/>
    </location>
</feature>
<keyword evidence="1" id="KW-0472">Membrane</keyword>
<protein>
    <recommendedName>
        <fullName evidence="4">DUF4386 family protein</fullName>
    </recommendedName>
</protein>
<dbReference type="Proteomes" id="UP000238164">
    <property type="component" value="Chromosome 1"/>
</dbReference>
<evidence type="ECO:0000256" key="1">
    <source>
        <dbReference type="SAM" id="Phobius"/>
    </source>
</evidence>
<name>A0A2N9JIA8_9ACTN</name>
<reference evidence="2 3" key="1">
    <citation type="submission" date="2018-02" db="EMBL/GenBank/DDBJ databases">
        <authorList>
            <person name="Cohen D.B."/>
            <person name="Kent A.D."/>
        </authorList>
    </citation>
    <scope>NUCLEOTIDE SEQUENCE [LARGE SCALE GENOMIC DNA]</scope>
    <source>
        <strain evidence="2">1</strain>
    </source>
</reference>
<keyword evidence="1" id="KW-1133">Transmembrane helix</keyword>
<accession>A0A2N9JIA8</accession>
<keyword evidence="1" id="KW-0812">Transmembrane</keyword>
<feature type="transmembrane region" description="Helical" evidence="1">
    <location>
        <begin position="161"/>
        <end position="181"/>
    </location>
</feature>
<dbReference type="EMBL" id="LT985188">
    <property type="protein sequence ID" value="SPD87805.1"/>
    <property type="molecule type" value="Genomic_DNA"/>
</dbReference>